<comment type="caution">
    <text evidence="2">The sequence shown here is derived from an EMBL/GenBank/DDBJ whole genome shotgun (WGS) entry which is preliminary data.</text>
</comment>
<keyword evidence="1" id="KW-1133">Transmembrane helix</keyword>
<dbReference type="EMBL" id="JAENII010000001">
    <property type="protein sequence ID" value="MBK1825458.1"/>
    <property type="molecule type" value="Genomic_DNA"/>
</dbReference>
<evidence type="ECO:0000256" key="1">
    <source>
        <dbReference type="SAM" id="Phobius"/>
    </source>
</evidence>
<organism evidence="2 3">
    <name type="scientific">Haloferula rosea</name>
    <dbReference type="NCBI Taxonomy" id="490093"/>
    <lineage>
        <taxon>Bacteria</taxon>
        <taxon>Pseudomonadati</taxon>
        <taxon>Verrucomicrobiota</taxon>
        <taxon>Verrucomicrobiia</taxon>
        <taxon>Verrucomicrobiales</taxon>
        <taxon>Verrucomicrobiaceae</taxon>
        <taxon>Haloferula</taxon>
    </lineage>
</organism>
<keyword evidence="1" id="KW-0472">Membrane</keyword>
<name>A0A934R7P5_9BACT</name>
<evidence type="ECO:0000313" key="3">
    <source>
        <dbReference type="Proteomes" id="UP000658278"/>
    </source>
</evidence>
<dbReference type="Proteomes" id="UP000658278">
    <property type="component" value="Unassembled WGS sequence"/>
</dbReference>
<gene>
    <name evidence="2" type="ORF">JIN81_00380</name>
</gene>
<dbReference type="AlphaFoldDB" id="A0A934R7P5"/>
<evidence type="ECO:0008006" key="4">
    <source>
        <dbReference type="Google" id="ProtNLM"/>
    </source>
</evidence>
<evidence type="ECO:0000313" key="2">
    <source>
        <dbReference type="EMBL" id="MBK1825458.1"/>
    </source>
</evidence>
<protein>
    <recommendedName>
        <fullName evidence="4">Verru_Chthon cassette protein A</fullName>
    </recommendedName>
</protein>
<sequence>MNRPQVSRVSQRGFALIITISMMVLLVLMSVGLLSLSSVSLRASSQSAAQSVARANAHLALVMAIGDLQKYAGPDTRVTARADILDESNPPVLGVWRSWEGEDHEQDGQAIGRPVAPDYDSKDDRLLSWMVSGGGQQLPATSPSPNRVTLLGEGSVGSGGDRDDLQIHLDPIEIEDGKASNGAFAWWVSGENQKARIPNPVEMDKDTNGQWAARMKSHSVADPEVFRMGRVFADKSLAAKTTTLGQGDFFAESGALPVSQEFYHDLSASSVGLQTNVATGGWKKDLSLFTESSSVGSRSLPLFRVAPGEDLMARMPTSGSPSASKSIFYPWASYRGNASSIPIYQHGPVTSWANLIDYATAYKRVNVSSSGRATIRPASEQIRGNAYNFLHKVRMLPVIARIQWVFSHSAAPSSQRGARPGDLEGRLLMTPVVTMWNPYNVEMTFSSVPLRFALRKPLPVAFRYKVNGTAPSAFNSLIAGNTNHNPPLAADDRLQYVVRQRFTLMPGETKLFSPASNTAVEASMADLELRPGYRARGGHYFEIKNGRRPLSGPPSTTIQADARFDTVYQDRETGVGIYLNMNFQGGDHLVYRMVYTPEVARQVYPELTGMGASTLGEAMASPRPFMTTVFGARMASRTHLSAKGFVQSSPLVNYTAMGGKDRVESTISRHYGGTDHPVNSPFDYSFQQVSQNDSLLPNESDASNRGYIVTGFTKADGLSRCVIAEIPTRPLQSLGELQHWDLRYENPIPPFAFNLIGNSDASPLLPPDAVVNQADAGLSVNLQHDDSYCANHLLFDDWFFSSIAPDPDSFGTNGRSQKDVFTDLVQGNAPLPNVAYKPIQEDVALASGSSSEATKLYQEEVDGRNSWKTIASRLEVEGMFNVNSTSVTAWRALLRHARDQEIPYIEESAGGWNVDLSSPTDHAFSRFSVAGDVEATEQGSSGAFPEAAEFAGYRKFDEEMLDRLAEEIVEQVRRRGPFLSLSEFVNRQLSSGDLALAGAVQSALNELANDSSSSPYGVIESVISRPSVSNPPGANNAEYQFPDAAVGQSTYGLPGWTRQADVLRALAPTITARDDTFTVRAYGEARDAAGRITATSVCEAVVQRTRDYVDPSDEADIEELPDSEVNRRFGRRMKLVSFRWLNASEV</sequence>
<reference evidence="2" key="1">
    <citation type="submission" date="2021-01" db="EMBL/GenBank/DDBJ databases">
        <title>Modified the classification status of verrucomicrobia.</title>
        <authorList>
            <person name="Feng X."/>
        </authorList>
    </citation>
    <scope>NUCLEOTIDE SEQUENCE</scope>
    <source>
        <strain evidence="2">KCTC 22201</strain>
    </source>
</reference>
<keyword evidence="1" id="KW-0812">Transmembrane</keyword>
<accession>A0A934R7P5</accession>
<feature type="transmembrane region" description="Helical" evidence="1">
    <location>
        <begin position="12"/>
        <end position="36"/>
    </location>
</feature>
<proteinExistence type="predicted"/>
<keyword evidence="3" id="KW-1185">Reference proteome</keyword>